<reference evidence="14 15" key="1">
    <citation type="submission" date="2021-07" db="EMBL/GenBank/DDBJ databases">
        <title>The Aristolochia fimbriata genome: insights into angiosperm evolution, floral development and chemical biosynthesis.</title>
        <authorList>
            <person name="Jiao Y."/>
        </authorList>
    </citation>
    <scope>NUCLEOTIDE SEQUENCE [LARGE SCALE GENOMIC DNA]</scope>
    <source>
        <strain evidence="14">IBCAS-2021</strain>
        <tissue evidence="14">Leaf</tissue>
    </source>
</reference>
<dbReference type="GO" id="GO:0005576">
    <property type="term" value="C:extracellular region"/>
    <property type="evidence" value="ECO:0007669"/>
    <property type="project" value="UniProtKB-SubCell"/>
</dbReference>
<name>A0AAV7F5P5_ARIFI</name>
<evidence type="ECO:0000256" key="2">
    <source>
        <dbReference type="ARBA" id="ARBA00011073"/>
    </source>
</evidence>
<evidence type="ECO:0000256" key="9">
    <source>
        <dbReference type="PROSITE-ProRule" id="PRU01240"/>
    </source>
</evidence>
<dbReference type="SUPFAM" id="SSF52743">
    <property type="entry name" value="Subtilisin-like"/>
    <property type="match status" value="1"/>
</dbReference>
<keyword evidence="5 9" id="KW-0378">Hydrolase</keyword>
<dbReference type="InterPro" id="IPR023828">
    <property type="entry name" value="Peptidase_S8_Ser-AS"/>
</dbReference>
<dbReference type="InterPro" id="IPR045051">
    <property type="entry name" value="SBT"/>
</dbReference>
<dbReference type="InterPro" id="IPR041469">
    <property type="entry name" value="Subtilisin-like_FN3"/>
</dbReference>
<evidence type="ECO:0000256" key="7">
    <source>
        <dbReference type="ARBA" id="ARBA00023180"/>
    </source>
</evidence>
<sequence length="813" mass="86581">MASVLVRNPSSSNSSQTGLLLFLSIEQKQHERVLLAILSPMSEAVHHSPLSDLRCHYQSLWRGEIRVHGLDGGRLPWSKAHAKQLEDSHDHFLASRLELGTYRKLYSFTHIANGFAVRTSPSQAEKLKLAEGVMLVEKDRGTKLMTTYTPLFLGLPGGAWTETGEGKAGEGIVVGVIDTGIDPTHPSFAYDPSNPFRKEPPRFSGACEAGPRFPSTSCNGKLISARYFAAGAAASLPLNASVDFLSPFDAVGHGSHVASVAAGNSGTPVILNGFNYGRASGMAPRASRIAVYKAIYPSGGTMADLVSAIDKAAEDGIDIIVLSIGPDEPPEDTLSVLNVFDIFLLYARRAGIFVVQAAGNKGPGASTVVSFSPWALGVGAATTDRTYSNVLVLGNGRRLPAIGLSGKAGRILFRLVEAKDAMKVNGSFPSSSVEECQAPEAFDPEIVRGTIVICSFSAGFLNGTSTMAALANTAEVLGFRGFALVANRAYGDYVAPAMPFPTPGIMIPKVSYAQILSEYYQKRTRRDPRGSVVRFGAKAGIGEGRIASFGEEAPIVSRFSSRGPDVVDSRGNFVDVLKPDVLAPGVTVWGAWSPLSATEHILAGYNFAPLSGTSMAAPHVAGIAALLMQLHPSWSPSMIASAISTTASTYDNRGEALLAEGSDLNSLYPSTHFDHGAGFINPTAALDPGLVFPSGFEDYLLFLCSLPNVDPETIKTSTRQTCNSSLISHPSELNLPSITVSSLNGTLSIHRSVVNVGMKPETYWVSVQQPLGVEVVLSPAWFTIDPSRSIDLEIRLKKRKSLCALCDRLLKLR</sequence>
<evidence type="ECO:0000313" key="14">
    <source>
        <dbReference type="EMBL" id="KAG9455161.1"/>
    </source>
</evidence>
<feature type="domain" description="Inhibitor I9" evidence="12">
    <location>
        <begin position="82"/>
        <end position="144"/>
    </location>
</feature>
<dbReference type="EMBL" id="JAINDJ010000003">
    <property type="protein sequence ID" value="KAG9455161.1"/>
    <property type="molecule type" value="Genomic_DNA"/>
</dbReference>
<feature type="active site" description="Charge relay system" evidence="8 9">
    <location>
        <position position="614"/>
    </location>
</feature>
<dbReference type="GO" id="GO:0004252">
    <property type="term" value="F:serine-type endopeptidase activity"/>
    <property type="evidence" value="ECO:0007669"/>
    <property type="project" value="UniProtKB-UniRule"/>
</dbReference>
<feature type="domain" description="Peptidase S8/S53" evidence="11">
    <location>
        <begin position="169"/>
        <end position="651"/>
    </location>
</feature>
<evidence type="ECO:0000256" key="8">
    <source>
        <dbReference type="PIRSR" id="PIRSR615500-1"/>
    </source>
</evidence>
<dbReference type="Gene3D" id="3.50.30.30">
    <property type="match status" value="1"/>
</dbReference>
<dbReference type="Gene3D" id="3.40.50.200">
    <property type="entry name" value="Peptidase S8/S53 domain"/>
    <property type="match status" value="1"/>
</dbReference>
<dbReference type="AlphaFoldDB" id="A0AAV7F5P5"/>
<dbReference type="PROSITE" id="PS00138">
    <property type="entry name" value="SUBTILASE_SER"/>
    <property type="match status" value="1"/>
</dbReference>
<feature type="active site" description="Charge relay system" evidence="8 9">
    <location>
        <position position="178"/>
    </location>
</feature>
<dbReference type="CDD" id="cd02120">
    <property type="entry name" value="PA_subtilisin_like"/>
    <property type="match status" value="1"/>
</dbReference>
<comment type="caution">
    <text evidence="14">The sequence shown here is derived from an EMBL/GenBank/DDBJ whole genome shotgun (WGS) entry which is preliminary data.</text>
</comment>
<keyword evidence="6 9" id="KW-0720">Serine protease</keyword>
<evidence type="ECO:0000256" key="5">
    <source>
        <dbReference type="ARBA" id="ARBA00022801"/>
    </source>
</evidence>
<keyword evidence="7" id="KW-0325">Glycoprotein</keyword>
<evidence type="ECO:0000256" key="6">
    <source>
        <dbReference type="ARBA" id="ARBA00022825"/>
    </source>
</evidence>
<dbReference type="Gene3D" id="3.30.70.80">
    <property type="entry name" value="Peptidase S8 propeptide/proteinase inhibitor I9"/>
    <property type="match status" value="1"/>
</dbReference>
<dbReference type="InterPro" id="IPR000209">
    <property type="entry name" value="Peptidase_S8/S53_dom"/>
</dbReference>
<evidence type="ECO:0000256" key="3">
    <source>
        <dbReference type="ARBA" id="ARBA00022670"/>
    </source>
</evidence>
<dbReference type="InterPro" id="IPR023827">
    <property type="entry name" value="Peptidase_S8_Asp-AS"/>
</dbReference>
<comment type="subcellular location">
    <subcellularLocation>
        <location evidence="1">Secreted</location>
    </subcellularLocation>
</comment>
<dbReference type="PROSITE" id="PS00136">
    <property type="entry name" value="SUBTILASE_ASP"/>
    <property type="match status" value="1"/>
</dbReference>
<evidence type="ECO:0000256" key="1">
    <source>
        <dbReference type="ARBA" id="ARBA00004613"/>
    </source>
</evidence>
<dbReference type="PANTHER" id="PTHR10795">
    <property type="entry name" value="PROPROTEIN CONVERTASE SUBTILISIN/KEXIN"/>
    <property type="match status" value="1"/>
</dbReference>
<dbReference type="CDD" id="cd04852">
    <property type="entry name" value="Peptidases_S8_3"/>
    <property type="match status" value="1"/>
</dbReference>
<evidence type="ECO:0000259" key="12">
    <source>
        <dbReference type="Pfam" id="PF05922"/>
    </source>
</evidence>
<keyword evidence="3 9" id="KW-0645">Protease</keyword>
<evidence type="ECO:0000256" key="4">
    <source>
        <dbReference type="ARBA" id="ARBA00022729"/>
    </source>
</evidence>
<dbReference type="PRINTS" id="PR00723">
    <property type="entry name" value="SUBTILISIN"/>
</dbReference>
<keyword evidence="4" id="KW-0732">Signal</keyword>
<comment type="similarity">
    <text evidence="2 9 10">Belongs to the peptidase S8 family.</text>
</comment>
<organism evidence="14 15">
    <name type="scientific">Aristolochia fimbriata</name>
    <name type="common">White veined hardy Dutchman's pipe vine</name>
    <dbReference type="NCBI Taxonomy" id="158543"/>
    <lineage>
        <taxon>Eukaryota</taxon>
        <taxon>Viridiplantae</taxon>
        <taxon>Streptophyta</taxon>
        <taxon>Embryophyta</taxon>
        <taxon>Tracheophyta</taxon>
        <taxon>Spermatophyta</taxon>
        <taxon>Magnoliopsida</taxon>
        <taxon>Magnoliidae</taxon>
        <taxon>Piperales</taxon>
        <taxon>Aristolochiaceae</taxon>
        <taxon>Aristolochia</taxon>
    </lineage>
</organism>
<dbReference type="Proteomes" id="UP000825729">
    <property type="component" value="Unassembled WGS sequence"/>
</dbReference>
<dbReference type="InterPro" id="IPR015500">
    <property type="entry name" value="Peptidase_S8_subtilisin-rel"/>
</dbReference>
<dbReference type="InterPro" id="IPR010259">
    <property type="entry name" value="S8pro/Inhibitor_I9"/>
</dbReference>
<gene>
    <name evidence="14" type="ORF">H6P81_008065</name>
</gene>
<feature type="active site" description="Charge relay system" evidence="8 9">
    <location>
        <position position="253"/>
    </location>
</feature>
<evidence type="ECO:0000259" key="11">
    <source>
        <dbReference type="Pfam" id="PF00082"/>
    </source>
</evidence>
<evidence type="ECO:0000259" key="13">
    <source>
        <dbReference type="Pfam" id="PF17766"/>
    </source>
</evidence>
<feature type="domain" description="Subtilisin-like protease fibronectin type-III" evidence="13">
    <location>
        <begin position="732"/>
        <end position="799"/>
    </location>
</feature>
<dbReference type="PROSITE" id="PS51892">
    <property type="entry name" value="SUBTILASE"/>
    <property type="match status" value="1"/>
</dbReference>
<dbReference type="InterPro" id="IPR037045">
    <property type="entry name" value="S8pro/Inhibitor_I9_sf"/>
</dbReference>
<keyword evidence="15" id="KW-1185">Reference proteome</keyword>
<dbReference type="PROSITE" id="PS00137">
    <property type="entry name" value="SUBTILASE_HIS"/>
    <property type="match status" value="1"/>
</dbReference>
<evidence type="ECO:0000313" key="15">
    <source>
        <dbReference type="Proteomes" id="UP000825729"/>
    </source>
</evidence>
<proteinExistence type="inferred from homology"/>
<dbReference type="InterPro" id="IPR034197">
    <property type="entry name" value="Peptidases_S8_3"/>
</dbReference>
<accession>A0AAV7F5P5</accession>
<dbReference type="Gene3D" id="2.60.40.2310">
    <property type="match status" value="1"/>
</dbReference>
<protein>
    <recommendedName>
        <fullName evidence="16">Subtilisin-like protease SBT2.4</fullName>
    </recommendedName>
</protein>
<dbReference type="GO" id="GO:0006508">
    <property type="term" value="P:proteolysis"/>
    <property type="evidence" value="ECO:0007669"/>
    <property type="project" value="UniProtKB-KW"/>
</dbReference>
<dbReference type="InterPro" id="IPR022398">
    <property type="entry name" value="Peptidase_S8_His-AS"/>
</dbReference>
<dbReference type="Pfam" id="PF05922">
    <property type="entry name" value="Inhibitor_I9"/>
    <property type="match status" value="1"/>
</dbReference>
<evidence type="ECO:0008006" key="16">
    <source>
        <dbReference type="Google" id="ProtNLM"/>
    </source>
</evidence>
<dbReference type="InterPro" id="IPR036852">
    <property type="entry name" value="Peptidase_S8/S53_dom_sf"/>
</dbReference>
<evidence type="ECO:0000256" key="10">
    <source>
        <dbReference type="RuleBase" id="RU003355"/>
    </source>
</evidence>
<dbReference type="Pfam" id="PF00082">
    <property type="entry name" value="Peptidase_S8"/>
    <property type="match status" value="1"/>
</dbReference>
<dbReference type="Pfam" id="PF17766">
    <property type="entry name" value="fn3_6"/>
    <property type="match status" value="1"/>
</dbReference>